<name>A0A7X6R7C0_9NOCA</name>
<dbReference type="EMBL" id="JAAXOS010000036">
    <property type="protein sequence ID" value="NKY31433.1"/>
    <property type="molecule type" value="Genomic_DNA"/>
</dbReference>
<evidence type="ECO:0000313" key="3">
    <source>
        <dbReference type="EMBL" id="NKY31433.1"/>
    </source>
</evidence>
<protein>
    <recommendedName>
        <fullName evidence="5">Chromosome segregation ATPase</fullName>
    </recommendedName>
</protein>
<comment type="caution">
    <text evidence="3">The sequence shown here is derived from an EMBL/GenBank/DDBJ whole genome shotgun (WGS) entry which is preliminary data.</text>
</comment>
<evidence type="ECO:0000313" key="4">
    <source>
        <dbReference type="Proteomes" id="UP000540698"/>
    </source>
</evidence>
<reference evidence="3 4" key="1">
    <citation type="submission" date="2020-04" db="EMBL/GenBank/DDBJ databases">
        <title>MicrobeNet Type strains.</title>
        <authorList>
            <person name="Nicholson A.C."/>
        </authorList>
    </citation>
    <scope>NUCLEOTIDE SEQUENCE [LARGE SCALE GENOMIC DNA]</scope>
    <source>
        <strain evidence="3 4">DSM 44956</strain>
    </source>
</reference>
<sequence>MYELNRVRLYNIGPEKARYDDVTLDLSDGGPPIPIDSLIPTAGQLFRRPSLATLLVLENGGGKSVFIRMLLSTVLPERQSRKGRDALRAYVVSASAPSHVVLEWVEVRTGHTVLTGQALAPGEGPPQRLFYSLSPNDVTSLATLPFAQNGRRLTMTAFHDALTRLNTADKSLALETEKKQGDWERHLRRLGLEPDLFAVQQAMNVDEGDAAEAFKTTSGRQFVEWLLSKAMDAENYTEIGASYTAYAKNIGRREQMLLERDFTRATAAAAHSLATKRMEQITAAAAADTATTTLAQLAAAVRETVARSEQTLHADRAEVESLNTTAGQRDLERTHAELIGKEVRRRTLELCHAQAEADAETISEQLDRHRDELAGWTLVPKVLKAAAEHTKYQIASKMLDEAEAAAGPARRLRDHAGARFASALVHAERQYQLDARTRDEQEQKAEAEAERADEQAREDDKQAITLTTRADTLNQAVTAVASRVAHARETGLIERDETVGDAEQRASAAAILARTQAERQTGLHKQLDAETRRLGETARQLIEPEIITRQAAVTAEQAVADLDTAARALTGEALLRELAELDDDEAIPGGDATLWLEANVTTLRTRAVSAHGSAESRLSALTDADRTDHRLLAALTVDDEALLPPREAVEELVADLADHEIAATAGWRALEQLVNPRRHAEIIQSNPALVDGIIVADKATLDRARTHLASSRPLPAAAVLVTTAEVMENASTQHGTGFVVEPTPALHDPVAAAQAREQARARIDERARAIGELTARRATASRLSDRLDTWIRDHPVSTAERLRSAAHAARERATEAESARETADDAYTKAVNNLELLAESVEEAEAAAEAAERIARECTQLANDVQAAELDTVEIASLTEQAGQLSATAEEHRARATRLRKQSREHALSAESLRRDATAATKKLNAVIYGNEPLDPATPHGDLPTLEIEYDAAASAFRAVEVGEDMRRRVEQAQQAAADLDTELLAERDEIRIRAQHLATTPDAGSVESIEATKRRISRTTRTLETDYQTLIQRIGGLAQQKDSASQTNGSPWIELDTEWIPTDPTDGELLTKRAAAKLSDAQARYAAAAESLRLAERTLRQAESSAREMAAVHSTLKSATRKLELPSNSTPFTGTAAQAQQATEDAVQVHSDAAEDLREAERAVDEAVTDFRDAARPARFAVLKAPAYTQLTNIDTASLVERAEYWSGQLASRTASLDTDLEDSERHRALLIEQLAHHVGEALGLLEKAERLSRLPDSAGAWAGRRILRIGFAKPDPQVLAVRIAETLDDKARTHPALPGMDLLLRCVTTAVPRDFKVEILKPDPSARAEYASISEMANVFSGGQELTGAIMLYCTLAALRASTRRGSRGSRQGGMLILDNPIGKASADYLLSLQMTMAAAVGVQLIFTTGSMEDRVLATFPLCIRLRNDADLRTGTRHLHVIDRILGAPVDDEVIGRVSAARLMTKPRLPGAKP</sequence>
<keyword evidence="1" id="KW-0175">Coiled coil</keyword>
<gene>
    <name evidence="3" type="ORF">HGB38_35405</name>
</gene>
<feature type="coiled-coil region" evidence="1">
    <location>
        <begin position="799"/>
        <end position="895"/>
    </location>
</feature>
<dbReference type="Proteomes" id="UP000540698">
    <property type="component" value="Unassembled WGS sequence"/>
</dbReference>
<keyword evidence="4" id="KW-1185">Reference proteome</keyword>
<proteinExistence type="predicted"/>
<evidence type="ECO:0008006" key="5">
    <source>
        <dbReference type="Google" id="ProtNLM"/>
    </source>
</evidence>
<feature type="coiled-coil region" evidence="1">
    <location>
        <begin position="963"/>
        <end position="990"/>
    </location>
</feature>
<organism evidence="3 4">
    <name type="scientific">Nocardia gamkensis</name>
    <dbReference type="NCBI Taxonomy" id="352869"/>
    <lineage>
        <taxon>Bacteria</taxon>
        <taxon>Bacillati</taxon>
        <taxon>Actinomycetota</taxon>
        <taxon>Actinomycetes</taxon>
        <taxon>Mycobacteriales</taxon>
        <taxon>Nocardiaceae</taxon>
        <taxon>Nocardia</taxon>
    </lineage>
</organism>
<feature type="region of interest" description="Disordered" evidence="2">
    <location>
        <begin position="434"/>
        <end position="460"/>
    </location>
</feature>
<evidence type="ECO:0000256" key="1">
    <source>
        <dbReference type="SAM" id="Coils"/>
    </source>
</evidence>
<evidence type="ECO:0000256" key="2">
    <source>
        <dbReference type="SAM" id="MobiDB-lite"/>
    </source>
</evidence>
<dbReference type="RefSeq" id="WP_062978053.1">
    <property type="nucleotide sequence ID" value="NZ_JAAXOS010000036.1"/>
</dbReference>
<accession>A0A7X6R7C0</accession>
<feature type="coiled-coil region" evidence="1">
    <location>
        <begin position="1079"/>
        <end position="1106"/>
    </location>
</feature>